<evidence type="ECO:0000313" key="4">
    <source>
        <dbReference type="EMBL" id="KWW99491.1"/>
    </source>
</evidence>
<feature type="modified residue" description="4-aspartylphosphate" evidence="2">
    <location>
        <position position="55"/>
    </location>
</feature>
<comment type="caution">
    <text evidence="4">The sequence shown here is derived from an EMBL/GenBank/DDBJ whole genome shotgun (WGS) entry which is preliminary data.</text>
</comment>
<evidence type="ECO:0000313" key="5">
    <source>
        <dbReference type="Proteomes" id="UP000070188"/>
    </source>
</evidence>
<keyword evidence="1 2" id="KW-0597">Phosphoprotein</keyword>
<dbReference type="EMBL" id="LAXD01000001">
    <property type="protein sequence ID" value="KWW99491.1"/>
    <property type="molecule type" value="Genomic_DNA"/>
</dbReference>
<evidence type="ECO:0000256" key="2">
    <source>
        <dbReference type="PROSITE-ProRule" id="PRU00169"/>
    </source>
</evidence>
<dbReference type="PANTHER" id="PTHR44591:SF18">
    <property type="entry name" value="REGULATORY PROTEIN"/>
    <property type="match status" value="1"/>
</dbReference>
<dbReference type="InterPro" id="IPR001789">
    <property type="entry name" value="Sig_transdc_resp-reg_receiver"/>
</dbReference>
<dbReference type="SMART" id="SM00448">
    <property type="entry name" value="REC"/>
    <property type="match status" value="1"/>
</dbReference>
<accession>A0A132MPY4</accession>
<evidence type="ECO:0000259" key="3">
    <source>
        <dbReference type="PROSITE" id="PS50110"/>
    </source>
</evidence>
<keyword evidence="5" id="KW-1185">Reference proteome</keyword>
<sequence length="127" mass="13940">MAELGRVLVVDDSAVIRQLISVNLELEGFEVFTAVDGLDCLERVLEVDPQVITLDVIMPRLDGLRTAARLRSDPRTAHVKIVIITACAQDTEVQRGFEIGVDAYLTKPFDPAELIRTVRELAGVGNP</sequence>
<dbReference type="GO" id="GO:0000160">
    <property type="term" value="P:phosphorelay signal transduction system"/>
    <property type="evidence" value="ECO:0007669"/>
    <property type="project" value="InterPro"/>
</dbReference>
<dbReference type="Gene3D" id="3.40.50.2300">
    <property type="match status" value="1"/>
</dbReference>
<dbReference type="CDD" id="cd17574">
    <property type="entry name" value="REC_OmpR"/>
    <property type="match status" value="1"/>
</dbReference>
<dbReference type="PANTHER" id="PTHR44591">
    <property type="entry name" value="STRESS RESPONSE REGULATOR PROTEIN 1"/>
    <property type="match status" value="1"/>
</dbReference>
<dbReference type="Proteomes" id="UP000070188">
    <property type="component" value="Unassembled WGS sequence"/>
</dbReference>
<dbReference type="InterPro" id="IPR050595">
    <property type="entry name" value="Bact_response_regulator"/>
</dbReference>
<name>A0A132MPY4_9ACTN</name>
<proteinExistence type="predicted"/>
<gene>
    <name evidence="4" type="ORF">LI90_1127</name>
</gene>
<dbReference type="PATRIC" id="fig|1469144.10.peg.1255"/>
<dbReference type="SUPFAM" id="SSF52172">
    <property type="entry name" value="CheY-like"/>
    <property type="match status" value="1"/>
</dbReference>
<dbReference type="AlphaFoldDB" id="A0A132MPY4"/>
<dbReference type="InterPro" id="IPR011006">
    <property type="entry name" value="CheY-like_superfamily"/>
</dbReference>
<feature type="domain" description="Response regulatory" evidence="3">
    <location>
        <begin position="6"/>
        <end position="122"/>
    </location>
</feature>
<dbReference type="STRING" id="1469144.LI90_1127"/>
<dbReference type="PROSITE" id="PS50110">
    <property type="entry name" value="RESPONSE_REGULATORY"/>
    <property type="match status" value="1"/>
</dbReference>
<reference evidence="5" key="1">
    <citation type="submission" date="2015-04" db="EMBL/GenBank/DDBJ databases">
        <title>Physiological reanalysis, assessment of diazotrophy, and genome sequences of multiple isolates of Streptomyces thermoautotrophicus.</title>
        <authorList>
            <person name="MacKellar D.C."/>
            <person name="Lieber L."/>
            <person name="Norman J."/>
            <person name="Bolger A."/>
            <person name="Tobin C."/>
            <person name="Murray J.W."/>
            <person name="Chang R."/>
            <person name="Ford T."/>
            <person name="Nguyen P.Q."/>
            <person name="Woodward J."/>
            <person name="Permingeat H."/>
            <person name="Joshi N.S."/>
            <person name="Silver P.A."/>
            <person name="Usadel B."/>
            <person name="Rutherford A.W."/>
            <person name="Friesen M."/>
            <person name="Prell J."/>
        </authorList>
    </citation>
    <scope>NUCLEOTIDE SEQUENCE [LARGE SCALE GENOMIC DNA]</scope>
    <source>
        <strain evidence="5">H1</strain>
    </source>
</reference>
<dbReference type="Pfam" id="PF00072">
    <property type="entry name" value="Response_reg"/>
    <property type="match status" value="1"/>
</dbReference>
<organism evidence="4 5">
    <name type="scientific">Carbonactinospora thermoautotrophica</name>
    <dbReference type="NCBI Taxonomy" id="1469144"/>
    <lineage>
        <taxon>Bacteria</taxon>
        <taxon>Bacillati</taxon>
        <taxon>Actinomycetota</taxon>
        <taxon>Actinomycetes</taxon>
        <taxon>Kitasatosporales</taxon>
        <taxon>Carbonactinosporaceae</taxon>
        <taxon>Carbonactinospora</taxon>
    </lineage>
</organism>
<protein>
    <submittedName>
        <fullName evidence="4">Response regulator receiver protein</fullName>
    </submittedName>
</protein>
<evidence type="ECO:0000256" key="1">
    <source>
        <dbReference type="ARBA" id="ARBA00022553"/>
    </source>
</evidence>